<evidence type="ECO:0000313" key="2">
    <source>
        <dbReference type="Proteomes" id="UP000315295"/>
    </source>
</evidence>
<sequence>MQKYRLVSFRIGGLAKMHKRRHLFLNQHCASMAAMRPLRPMRVTRQRASVSSSAGKREGGVSMLKELALNL</sequence>
<proteinExistence type="predicted"/>
<protein>
    <submittedName>
        <fullName evidence="1">Uncharacterized protein</fullName>
    </submittedName>
</protein>
<dbReference type="AlphaFoldDB" id="A0A540LJM4"/>
<keyword evidence="2" id="KW-1185">Reference proteome</keyword>
<accession>A0A540LJM4</accession>
<dbReference type="EMBL" id="VIEB01000559">
    <property type="protein sequence ID" value="TQD86678.1"/>
    <property type="molecule type" value="Genomic_DNA"/>
</dbReference>
<name>A0A540LJM4_MALBA</name>
<evidence type="ECO:0000313" key="1">
    <source>
        <dbReference type="EMBL" id="TQD86678.1"/>
    </source>
</evidence>
<dbReference type="Proteomes" id="UP000315295">
    <property type="component" value="Unassembled WGS sequence"/>
</dbReference>
<reference evidence="1 2" key="1">
    <citation type="journal article" date="2019" name="G3 (Bethesda)">
        <title>Sequencing of a Wild Apple (Malus baccata) Genome Unravels the Differences Between Cultivated and Wild Apple Species Regarding Disease Resistance and Cold Tolerance.</title>
        <authorList>
            <person name="Chen X."/>
        </authorList>
    </citation>
    <scope>NUCLEOTIDE SEQUENCE [LARGE SCALE GENOMIC DNA]</scope>
    <source>
        <strain evidence="2">cv. Shandingzi</strain>
        <tissue evidence="1">Leaves</tissue>
    </source>
</reference>
<gene>
    <name evidence="1" type="ORF">C1H46_027804</name>
</gene>
<comment type="caution">
    <text evidence="1">The sequence shown here is derived from an EMBL/GenBank/DDBJ whole genome shotgun (WGS) entry which is preliminary data.</text>
</comment>
<organism evidence="1 2">
    <name type="scientific">Malus baccata</name>
    <name type="common">Siberian crab apple</name>
    <name type="synonym">Pyrus baccata</name>
    <dbReference type="NCBI Taxonomy" id="106549"/>
    <lineage>
        <taxon>Eukaryota</taxon>
        <taxon>Viridiplantae</taxon>
        <taxon>Streptophyta</taxon>
        <taxon>Embryophyta</taxon>
        <taxon>Tracheophyta</taxon>
        <taxon>Spermatophyta</taxon>
        <taxon>Magnoliopsida</taxon>
        <taxon>eudicotyledons</taxon>
        <taxon>Gunneridae</taxon>
        <taxon>Pentapetalae</taxon>
        <taxon>rosids</taxon>
        <taxon>fabids</taxon>
        <taxon>Rosales</taxon>
        <taxon>Rosaceae</taxon>
        <taxon>Amygdaloideae</taxon>
        <taxon>Maleae</taxon>
        <taxon>Malus</taxon>
    </lineage>
</organism>